<dbReference type="InterPro" id="IPR011049">
    <property type="entry name" value="Serralysin-like_metalloprot_C"/>
</dbReference>
<organism evidence="4 5">
    <name type="scientific">Laspinema olomoucense D3b</name>
    <dbReference type="NCBI Taxonomy" id="2953688"/>
    <lineage>
        <taxon>Bacteria</taxon>
        <taxon>Bacillati</taxon>
        <taxon>Cyanobacteriota</taxon>
        <taxon>Cyanophyceae</taxon>
        <taxon>Oscillatoriophycideae</taxon>
        <taxon>Oscillatoriales</taxon>
        <taxon>Laspinemataceae</taxon>
        <taxon>Laspinema</taxon>
        <taxon>Laspinema olomoucense</taxon>
    </lineage>
</organism>
<dbReference type="Gene3D" id="2.150.10.10">
    <property type="entry name" value="Serralysin-like metalloprotease, C-terminal"/>
    <property type="match status" value="2"/>
</dbReference>
<dbReference type="PRINTS" id="PR00313">
    <property type="entry name" value="CABNDNGRPT"/>
</dbReference>
<keyword evidence="5" id="KW-1185">Reference proteome</keyword>
<dbReference type="EMBL" id="JAMXFA010000005">
    <property type="protein sequence ID" value="MCT7977107.1"/>
    <property type="molecule type" value="Genomic_DNA"/>
</dbReference>
<evidence type="ECO:0000256" key="3">
    <source>
        <dbReference type="SAM" id="MobiDB-lite"/>
    </source>
</evidence>
<protein>
    <recommendedName>
        <fullName evidence="6">Calcium-binding protein</fullName>
    </recommendedName>
</protein>
<keyword evidence="2" id="KW-0964">Secreted</keyword>
<evidence type="ECO:0008006" key="6">
    <source>
        <dbReference type="Google" id="ProtNLM"/>
    </source>
</evidence>
<dbReference type="RefSeq" id="WP_317619494.1">
    <property type="nucleotide sequence ID" value="NZ_JAMXFA010000005.1"/>
</dbReference>
<sequence>MTVIQGTPFDDTLLGTLGNDFLYGWQGNDFLNSADGDDILYGDEGNDSLTGGNGNDLVAGSQGNDVLDGSNGNDILYGGQGEDVLIGGLGGDRLFGDAGFDSFYLEWGADTVTGGKDKDTFILFPTLGGGTLTEAAIINDFNPLEDELELTGGLTFEGLNIFQGTENYAKDTIIQDRNTGRYLAILRNVATPSFVPEATGDIPTQETAVPAEAATEQPLITFAGPSPGISPTTPPGNQP</sequence>
<dbReference type="PANTHER" id="PTHR38340">
    <property type="entry name" value="S-LAYER PROTEIN"/>
    <property type="match status" value="1"/>
</dbReference>
<dbReference type="InterPro" id="IPR050557">
    <property type="entry name" value="RTX_toxin/Mannuronan_C5-epim"/>
</dbReference>
<comment type="subcellular location">
    <subcellularLocation>
        <location evidence="1">Secreted</location>
    </subcellularLocation>
</comment>
<evidence type="ECO:0000256" key="1">
    <source>
        <dbReference type="ARBA" id="ARBA00004613"/>
    </source>
</evidence>
<evidence type="ECO:0000313" key="5">
    <source>
        <dbReference type="Proteomes" id="UP001525961"/>
    </source>
</evidence>
<feature type="region of interest" description="Disordered" evidence="3">
    <location>
        <begin position="218"/>
        <end position="239"/>
    </location>
</feature>
<dbReference type="Pfam" id="PF00353">
    <property type="entry name" value="HemolysinCabind"/>
    <property type="match status" value="3"/>
</dbReference>
<proteinExistence type="predicted"/>
<feature type="non-terminal residue" evidence="4">
    <location>
        <position position="239"/>
    </location>
</feature>
<dbReference type="SUPFAM" id="SSF51120">
    <property type="entry name" value="beta-Roll"/>
    <property type="match status" value="1"/>
</dbReference>
<comment type="caution">
    <text evidence="4">The sequence shown here is derived from an EMBL/GenBank/DDBJ whole genome shotgun (WGS) entry which is preliminary data.</text>
</comment>
<evidence type="ECO:0000256" key="2">
    <source>
        <dbReference type="ARBA" id="ARBA00022525"/>
    </source>
</evidence>
<dbReference type="PANTHER" id="PTHR38340:SF1">
    <property type="entry name" value="S-LAYER PROTEIN"/>
    <property type="match status" value="1"/>
</dbReference>
<accession>A0ABT2N342</accession>
<dbReference type="Proteomes" id="UP001525961">
    <property type="component" value="Unassembled WGS sequence"/>
</dbReference>
<reference evidence="4 5" key="1">
    <citation type="journal article" date="2022" name="Front. Microbiol.">
        <title>High genomic differentiation and limited gene flow indicate recent cryptic speciation within the genus Laspinema (cyanobacteria).</title>
        <authorList>
            <person name="Stanojkovic A."/>
            <person name="Skoupy S."/>
            <person name="Skaloud P."/>
            <person name="Dvorak P."/>
        </authorList>
    </citation>
    <scope>NUCLEOTIDE SEQUENCE [LARGE SCALE GENOMIC DNA]</scope>
    <source>
        <strain evidence="4 5">D3b</strain>
    </source>
</reference>
<evidence type="ECO:0000313" key="4">
    <source>
        <dbReference type="EMBL" id="MCT7977107.1"/>
    </source>
</evidence>
<name>A0ABT2N342_9CYAN</name>
<gene>
    <name evidence="4" type="ORF">NG792_05120</name>
</gene>
<dbReference type="InterPro" id="IPR001343">
    <property type="entry name" value="Hemolysn_Ca-bd"/>
</dbReference>
<dbReference type="PROSITE" id="PS00330">
    <property type="entry name" value="HEMOLYSIN_CALCIUM"/>
    <property type="match status" value="2"/>
</dbReference>
<dbReference type="InterPro" id="IPR018511">
    <property type="entry name" value="Hemolysin-typ_Ca-bd_CS"/>
</dbReference>